<dbReference type="PANTHER" id="PTHR43200">
    <property type="entry name" value="PHOSPHATASE"/>
    <property type="match status" value="1"/>
</dbReference>
<dbReference type="GO" id="GO:0046872">
    <property type="term" value="F:metal ion binding"/>
    <property type="evidence" value="ECO:0007669"/>
    <property type="project" value="UniProtKB-KW"/>
</dbReference>
<dbReference type="GO" id="GO:0016791">
    <property type="term" value="F:phosphatase activity"/>
    <property type="evidence" value="ECO:0007669"/>
    <property type="project" value="UniProtKB-ARBA"/>
</dbReference>
<keyword evidence="5 6" id="KW-0460">Magnesium</keyword>
<evidence type="ECO:0000256" key="4">
    <source>
        <dbReference type="ARBA" id="ARBA00022801"/>
    </source>
</evidence>
<accession>A0A7W5H2T1</accession>
<dbReference type="SUPFAM" id="SSF56655">
    <property type="entry name" value="Carbohydrate phosphatase"/>
    <property type="match status" value="1"/>
</dbReference>
<name>A0A7W5H2T1_9BACT</name>
<evidence type="ECO:0000313" key="8">
    <source>
        <dbReference type="Proteomes" id="UP000536179"/>
    </source>
</evidence>
<dbReference type="InterPro" id="IPR000760">
    <property type="entry name" value="Inositol_monophosphatase-like"/>
</dbReference>
<evidence type="ECO:0000256" key="2">
    <source>
        <dbReference type="ARBA" id="ARBA00009759"/>
    </source>
</evidence>
<dbReference type="InterPro" id="IPR051090">
    <property type="entry name" value="Inositol_monoP_superfamily"/>
</dbReference>
<dbReference type="PRINTS" id="PR00377">
    <property type="entry name" value="IMPHPHTASES"/>
</dbReference>
<dbReference type="GO" id="GO:0000105">
    <property type="term" value="P:L-histidine biosynthetic process"/>
    <property type="evidence" value="ECO:0007669"/>
    <property type="project" value="TreeGrafter"/>
</dbReference>
<evidence type="ECO:0000313" key="7">
    <source>
        <dbReference type="EMBL" id="MBB3204502.1"/>
    </source>
</evidence>
<comment type="cofactor">
    <cofactor evidence="1 6">
        <name>Mg(2+)</name>
        <dbReference type="ChEBI" id="CHEBI:18420"/>
    </cofactor>
</comment>
<feature type="binding site" evidence="6">
    <location>
        <position position="98"/>
    </location>
    <ligand>
        <name>Mg(2+)</name>
        <dbReference type="ChEBI" id="CHEBI:18420"/>
        <label>1</label>
        <note>catalytic</note>
    </ligand>
</feature>
<dbReference type="EMBL" id="JACHXU010000001">
    <property type="protein sequence ID" value="MBB3204502.1"/>
    <property type="molecule type" value="Genomic_DNA"/>
</dbReference>
<dbReference type="Proteomes" id="UP000536179">
    <property type="component" value="Unassembled WGS sequence"/>
</dbReference>
<evidence type="ECO:0000256" key="1">
    <source>
        <dbReference type="ARBA" id="ARBA00001946"/>
    </source>
</evidence>
<keyword evidence="4" id="KW-0378">Hydrolase</keyword>
<dbReference type="AlphaFoldDB" id="A0A7W5H2T1"/>
<proteinExistence type="inferred from homology"/>
<reference evidence="7 8" key="1">
    <citation type="submission" date="2020-08" db="EMBL/GenBank/DDBJ databases">
        <title>Genomic Encyclopedia of Type Strains, Phase III (KMG-III): the genomes of soil and plant-associated and newly described type strains.</title>
        <authorList>
            <person name="Whitman W."/>
        </authorList>
    </citation>
    <scope>NUCLEOTIDE SEQUENCE [LARGE SCALE GENOMIC DNA]</scope>
    <source>
        <strain evidence="7 8">CECT 8075</strain>
    </source>
</reference>
<dbReference type="RefSeq" id="WP_184300618.1">
    <property type="nucleotide sequence ID" value="NZ_JACHXU010000001.1"/>
</dbReference>
<evidence type="ECO:0000256" key="5">
    <source>
        <dbReference type="ARBA" id="ARBA00022842"/>
    </source>
</evidence>
<organism evidence="7 8">
    <name type="scientific">Aporhodopirellula rubra</name>
    <dbReference type="NCBI Taxonomy" id="980271"/>
    <lineage>
        <taxon>Bacteria</taxon>
        <taxon>Pseudomonadati</taxon>
        <taxon>Planctomycetota</taxon>
        <taxon>Planctomycetia</taxon>
        <taxon>Pirellulales</taxon>
        <taxon>Pirellulaceae</taxon>
        <taxon>Aporhodopirellula</taxon>
    </lineage>
</organism>
<protein>
    <submittedName>
        <fullName evidence="7">Histidinol phosphatase-like enzyme (Inositol monophosphatase family)</fullName>
    </submittedName>
</protein>
<feature type="binding site" evidence="6">
    <location>
        <position position="236"/>
    </location>
    <ligand>
        <name>Mg(2+)</name>
        <dbReference type="ChEBI" id="CHEBI:18420"/>
        <label>1</label>
        <note>catalytic</note>
    </ligand>
</feature>
<sequence length="281" mass="30503">MQSQQQLFNEWRTHHDGRLTAMIEVGLAAGAKTLEHFQNRSLEVIRKGDDSPVTIADREAELLTRKLLAERFPSDTIAGEEFAEQTGENEYRWTVDPIDGTKSFICGVPLYSTLLAIEHNGQPLGGMILIPALGQAIVGAIGHGAYYADGLLSPTAGSSDKIEWTPAKVSQRDKLSDAVFVTSEVGSFAKRGDAEAYKKLENACFLARTWGDGYGYMMVATGRADVMVDPICNAWDVAAILPILLESGGQFTDWKGTQTVRGGDGVGTNERLHQSVIDLLA</sequence>
<comment type="similarity">
    <text evidence="2">Belongs to the inositol monophosphatase superfamily.</text>
</comment>
<feature type="binding site" evidence="6">
    <location>
        <position position="96"/>
    </location>
    <ligand>
        <name>Mg(2+)</name>
        <dbReference type="ChEBI" id="CHEBI:18420"/>
        <label>1</label>
        <note>catalytic</note>
    </ligand>
</feature>
<dbReference type="Pfam" id="PF00459">
    <property type="entry name" value="Inositol_P"/>
    <property type="match status" value="1"/>
</dbReference>
<feature type="binding site" evidence="6">
    <location>
        <position position="99"/>
    </location>
    <ligand>
        <name>Mg(2+)</name>
        <dbReference type="ChEBI" id="CHEBI:18420"/>
        <label>1</label>
        <note>catalytic</note>
    </ligand>
</feature>
<dbReference type="PANTHER" id="PTHR43200:SF6">
    <property type="entry name" value="3'(2'),5'-BISPHOSPHATE NUCLEOTIDASE"/>
    <property type="match status" value="1"/>
</dbReference>
<evidence type="ECO:0000256" key="6">
    <source>
        <dbReference type="PIRSR" id="PIRSR600760-2"/>
    </source>
</evidence>
<gene>
    <name evidence="7" type="ORF">FHS27_000266</name>
</gene>
<keyword evidence="3 6" id="KW-0479">Metal-binding</keyword>
<evidence type="ECO:0000256" key="3">
    <source>
        <dbReference type="ARBA" id="ARBA00022723"/>
    </source>
</evidence>
<dbReference type="Gene3D" id="3.40.190.80">
    <property type="match status" value="1"/>
</dbReference>
<comment type="caution">
    <text evidence="7">The sequence shown here is derived from an EMBL/GenBank/DDBJ whole genome shotgun (WGS) entry which is preliminary data.</text>
</comment>
<dbReference type="Gene3D" id="3.30.540.10">
    <property type="entry name" value="Fructose-1,6-Bisphosphatase, subunit A, domain 1"/>
    <property type="match status" value="1"/>
</dbReference>
<feature type="binding site" evidence="6">
    <location>
        <position position="80"/>
    </location>
    <ligand>
        <name>Mg(2+)</name>
        <dbReference type="ChEBI" id="CHEBI:18420"/>
        <label>1</label>
        <note>catalytic</note>
    </ligand>
</feature>
<keyword evidence="8" id="KW-1185">Reference proteome</keyword>